<reference evidence="2 3" key="1">
    <citation type="submission" date="2016-11" db="EMBL/GenBank/DDBJ databases">
        <authorList>
            <person name="Jaros S."/>
            <person name="Januszkiewicz K."/>
            <person name="Wedrychowicz H."/>
        </authorList>
    </citation>
    <scope>NUCLEOTIDE SEQUENCE [LARGE SCALE GENOMIC DNA]</scope>
    <source>
        <strain evidence="2 3">DSM 15930</strain>
    </source>
</reference>
<evidence type="ECO:0000313" key="3">
    <source>
        <dbReference type="Proteomes" id="UP000184038"/>
    </source>
</evidence>
<keyword evidence="1" id="KW-0812">Transmembrane</keyword>
<sequence length="140" mass="15960">MKKMLNISFIYFWLAMVGGVFYREYTKYSDFSGQTTLGYIHTHLFALGVLFFLVLALFCKDSLLGKNKSFKKFLIIYNIGLPFMVIMMLVRGIIQVQELEVSSAINGMISGFAGISHILVMVALIFLFIALKKEFSEKTE</sequence>
<dbReference type="InterPro" id="IPR021299">
    <property type="entry name" value="DUF2871"/>
</dbReference>
<feature type="transmembrane region" description="Helical" evidence="1">
    <location>
        <begin position="74"/>
        <end position="94"/>
    </location>
</feature>
<dbReference type="EMBL" id="FRCP01000013">
    <property type="protein sequence ID" value="SHM62464.1"/>
    <property type="molecule type" value="Genomic_DNA"/>
</dbReference>
<dbReference type="STRING" id="1120996.SAMN02746066_02643"/>
<keyword evidence="1" id="KW-1133">Transmembrane helix</keyword>
<feature type="transmembrane region" description="Helical" evidence="1">
    <location>
        <begin position="37"/>
        <end position="58"/>
    </location>
</feature>
<keyword evidence="1" id="KW-0472">Membrane</keyword>
<proteinExistence type="predicted"/>
<evidence type="ECO:0000313" key="2">
    <source>
        <dbReference type="EMBL" id="SHM62464.1"/>
    </source>
</evidence>
<accession>A0A1M7KB47</accession>
<dbReference type="RefSeq" id="WP_073288643.1">
    <property type="nucleotide sequence ID" value="NZ_FRCP01000013.1"/>
</dbReference>
<gene>
    <name evidence="2" type="ORF">SAMN02746066_02643</name>
</gene>
<evidence type="ECO:0008006" key="4">
    <source>
        <dbReference type="Google" id="ProtNLM"/>
    </source>
</evidence>
<evidence type="ECO:0000256" key="1">
    <source>
        <dbReference type="SAM" id="Phobius"/>
    </source>
</evidence>
<keyword evidence="3" id="KW-1185">Reference proteome</keyword>
<organism evidence="2 3">
    <name type="scientific">Anaerosporobacter mobilis DSM 15930</name>
    <dbReference type="NCBI Taxonomy" id="1120996"/>
    <lineage>
        <taxon>Bacteria</taxon>
        <taxon>Bacillati</taxon>
        <taxon>Bacillota</taxon>
        <taxon>Clostridia</taxon>
        <taxon>Lachnospirales</taxon>
        <taxon>Lachnospiraceae</taxon>
        <taxon>Anaerosporobacter</taxon>
    </lineage>
</organism>
<protein>
    <recommendedName>
        <fullName evidence="4">DUF2871 domain-containing protein</fullName>
    </recommendedName>
</protein>
<feature type="transmembrane region" description="Helical" evidence="1">
    <location>
        <begin position="109"/>
        <end position="131"/>
    </location>
</feature>
<name>A0A1M7KB47_9FIRM</name>
<dbReference type="AlphaFoldDB" id="A0A1M7KB47"/>
<dbReference type="OrthoDB" id="1644899at2"/>
<dbReference type="Proteomes" id="UP000184038">
    <property type="component" value="Unassembled WGS sequence"/>
</dbReference>
<feature type="transmembrane region" description="Helical" evidence="1">
    <location>
        <begin position="7"/>
        <end position="25"/>
    </location>
</feature>
<dbReference type="Pfam" id="PF11070">
    <property type="entry name" value="DUF2871"/>
    <property type="match status" value="1"/>
</dbReference>